<proteinExistence type="predicted"/>
<feature type="compositionally biased region" description="Basic and acidic residues" evidence="4">
    <location>
        <begin position="145"/>
        <end position="162"/>
    </location>
</feature>
<feature type="region of interest" description="Disordered" evidence="4">
    <location>
        <begin position="264"/>
        <end position="284"/>
    </location>
</feature>
<evidence type="ECO:0000256" key="1">
    <source>
        <dbReference type="ARBA" id="ARBA00004555"/>
    </source>
</evidence>
<name>A0AAN9UUR0_9PEZI</name>
<dbReference type="GO" id="GO:0005794">
    <property type="term" value="C:Golgi apparatus"/>
    <property type="evidence" value="ECO:0007669"/>
    <property type="project" value="UniProtKB-SubCell"/>
</dbReference>
<organism evidence="6 7">
    <name type="scientific">Diatrype stigma</name>
    <dbReference type="NCBI Taxonomy" id="117547"/>
    <lineage>
        <taxon>Eukaryota</taxon>
        <taxon>Fungi</taxon>
        <taxon>Dikarya</taxon>
        <taxon>Ascomycota</taxon>
        <taxon>Pezizomycotina</taxon>
        <taxon>Sordariomycetes</taxon>
        <taxon>Xylariomycetidae</taxon>
        <taxon>Xylariales</taxon>
        <taxon>Diatrypaceae</taxon>
        <taxon>Diatrype</taxon>
    </lineage>
</organism>
<feature type="compositionally biased region" description="Polar residues" evidence="4">
    <location>
        <begin position="112"/>
        <end position="130"/>
    </location>
</feature>
<feature type="compositionally biased region" description="Basic residues" evidence="4">
    <location>
        <begin position="46"/>
        <end position="58"/>
    </location>
</feature>
<feature type="compositionally biased region" description="Basic and acidic residues" evidence="4">
    <location>
        <begin position="60"/>
        <end position="69"/>
    </location>
</feature>
<comment type="caution">
    <text evidence="6">The sequence shown here is derived from an EMBL/GenBank/DDBJ whole genome shotgun (WGS) entry which is preliminary data.</text>
</comment>
<reference evidence="6 7" key="1">
    <citation type="submission" date="2024-02" db="EMBL/GenBank/DDBJ databases">
        <title>De novo assembly and annotation of 12 fungi associated with fruit tree decline syndrome in Ontario, Canada.</title>
        <authorList>
            <person name="Sulman M."/>
            <person name="Ellouze W."/>
            <person name="Ilyukhin E."/>
        </authorList>
    </citation>
    <scope>NUCLEOTIDE SEQUENCE [LARGE SCALE GENOMIC DNA]</scope>
    <source>
        <strain evidence="6 7">M11/M66-122</strain>
    </source>
</reference>
<feature type="compositionally biased region" description="Basic and acidic residues" evidence="4">
    <location>
        <begin position="275"/>
        <end position="284"/>
    </location>
</feature>
<feature type="region of interest" description="Disordered" evidence="4">
    <location>
        <begin position="1"/>
        <end position="24"/>
    </location>
</feature>
<dbReference type="PANTHER" id="PTHR18921">
    <property type="entry name" value="MYOSIN HEAVY CHAIN - RELATED"/>
    <property type="match status" value="1"/>
</dbReference>
<evidence type="ECO:0000256" key="4">
    <source>
        <dbReference type="SAM" id="MobiDB-lite"/>
    </source>
</evidence>
<dbReference type="InterPro" id="IPR019459">
    <property type="entry name" value="GRAB"/>
</dbReference>
<evidence type="ECO:0000313" key="7">
    <source>
        <dbReference type="Proteomes" id="UP001320420"/>
    </source>
</evidence>
<evidence type="ECO:0000256" key="2">
    <source>
        <dbReference type="ARBA" id="ARBA00023034"/>
    </source>
</evidence>
<dbReference type="Proteomes" id="UP001320420">
    <property type="component" value="Unassembled WGS sequence"/>
</dbReference>
<protein>
    <recommendedName>
        <fullName evidence="5">GRIP domain-containing protein</fullName>
    </recommendedName>
</protein>
<dbReference type="PANTHER" id="PTHR18921:SF2">
    <property type="entry name" value="THYROID RECEPTOR-INTERACTING PROTEIN 11"/>
    <property type="match status" value="1"/>
</dbReference>
<comment type="subcellular location">
    <subcellularLocation>
        <location evidence="1">Golgi apparatus</location>
    </subcellularLocation>
</comment>
<feature type="region of interest" description="Disordered" evidence="4">
    <location>
        <begin position="497"/>
        <end position="521"/>
    </location>
</feature>
<feature type="region of interest" description="Disordered" evidence="4">
    <location>
        <begin position="561"/>
        <end position="593"/>
    </location>
</feature>
<keyword evidence="3" id="KW-0175">Coiled coil</keyword>
<dbReference type="GO" id="GO:0006888">
    <property type="term" value="P:endoplasmic reticulum to Golgi vesicle-mediated transport"/>
    <property type="evidence" value="ECO:0007669"/>
    <property type="project" value="TreeGrafter"/>
</dbReference>
<gene>
    <name evidence="6" type="ORF">SLS62_002191</name>
</gene>
<dbReference type="GO" id="GO:0031267">
    <property type="term" value="F:small GTPase binding"/>
    <property type="evidence" value="ECO:0007669"/>
    <property type="project" value="TreeGrafter"/>
</dbReference>
<feature type="compositionally biased region" description="Basic and acidic residues" evidence="4">
    <location>
        <begin position="169"/>
        <end position="190"/>
    </location>
</feature>
<keyword evidence="2" id="KW-0333">Golgi apparatus</keyword>
<feature type="region of interest" description="Disordered" evidence="4">
    <location>
        <begin position="45"/>
        <end position="192"/>
    </location>
</feature>
<dbReference type="AlphaFoldDB" id="A0AAN9UUR0"/>
<evidence type="ECO:0000256" key="3">
    <source>
        <dbReference type="ARBA" id="ARBA00023054"/>
    </source>
</evidence>
<evidence type="ECO:0000259" key="5">
    <source>
        <dbReference type="PROSITE" id="PS50913"/>
    </source>
</evidence>
<accession>A0AAN9UUR0</accession>
<dbReference type="EMBL" id="JAKJXP020000010">
    <property type="protein sequence ID" value="KAK7755904.1"/>
    <property type="molecule type" value="Genomic_DNA"/>
</dbReference>
<dbReference type="GO" id="GO:0007030">
    <property type="term" value="P:Golgi organization"/>
    <property type="evidence" value="ECO:0007669"/>
    <property type="project" value="TreeGrafter"/>
</dbReference>
<feature type="compositionally biased region" description="Low complexity" evidence="4">
    <location>
        <begin position="264"/>
        <end position="274"/>
    </location>
</feature>
<feature type="domain" description="GRIP" evidence="5">
    <location>
        <begin position="448"/>
        <end position="499"/>
    </location>
</feature>
<keyword evidence="7" id="KW-1185">Reference proteome</keyword>
<sequence length="593" mass="65746">MSPPEPVQQASPGAFTRSLAQSQSRWQQLIGFEEGSLTLVIINLAQKKKNNKKKKNAAKKAAEAEEKPSPVDATDATQDGEDRAEDDGNQSDSPDSPIANTSEKPANGHAISPTTNGYPTEKSNTETVSDGQDAPDTNARLEAMSQEREALRAEVEQLRKQLESIQENHSQETTKLKADLEESEAAKEQAQEQYETLLERVEKIKETVGNRLARGKEELEEAKERIEELESQNEEFQKGAQNYETEIEGLRTELQDATRELSSLRSRNNLSQHNSLKEKEDMTRQIQHLREEAEAAKDAMGDWEVLAMEERSIRESLAEKASALEEQVSTLRESYERAAAERDSQAQAVDGLQRALQEIQEARRTELREMVETSEEQLQALKRLVAEADGRAQTAEAARGALQAELERTAPFEREVKEKNLLIGKLRHEAIVLNDHLTKALRYLKKTKPEDSIDRQIVTNHFLQFLALDRSDPKKFQILQIIAGLLGWTDEQREQAGLARPGTSSNNLRLPTSPFYRTPSTPSLNTEFFTDNLGGGATTPGGTKESLADLWAGFLERSVEDAGGDASRKGSMSSTATGHAGGHVAGGRPDTRG</sequence>
<dbReference type="PROSITE" id="PS50913">
    <property type="entry name" value="GRIP"/>
    <property type="match status" value="1"/>
</dbReference>
<evidence type="ECO:0000313" key="6">
    <source>
        <dbReference type="EMBL" id="KAK7755904.1"/>
    </source>
</evidence>
<dbReference type="Pfam" id="PF10375">
    <property type="entry name" value="GRAB"/>
    <property type="match status" value="1"/>
</dbReference>
<dbReference type="InterPro" id="IPR000237">
    <property type="entry name" value="GRIP_dom"/>
</dbReference>
<dbReference type="Gene3D" id="1.20.1480.30">
    <property type="entry name" value="Designed four-helix bundle protein"/>
    <property type="match status" value="1"/>
</dbReference>
<feature type="compositionally biased region" description="Polar residues" evidence="4">
    <location>
        <begin position="90"/>
        <end position="104"/>
    </location>
</feature>
<feature type="compositionally biased region" description="Acidic residues" evidence="4">
    <location>
        <begin position="78"/>
        <end position="89"/>
    </location>
</feature>